<organism evidence="2 3">
    <name type="scientific">Dacryopinax primogenitus (strain DJM 731)</name>
    <name type="common">Brown rot fungus</name>
    <dbReference type="NCBI Taxonomy" id="1858805"/>
    <lineage>
        <taxon>Eukaryota</taxon>
        <taxon>Fungi</taxon>
        <taxon>Dikarya</taxon>
        <taxon>Basidiomycota</taxon>
        <taxon>Agaricomycotina</taxon>
        <taxon>Dacrymycetes</taxon>
        <taxon>Dacrymycetales</taxon>
        <taxon>Dacrymycetaceae</taxon>
        <taxon>Dacryopinax</taxon>
    </lineage>
</organism>
<evidence type="ECO:0000256" key="1">
    <source>
        <dbReference type="SAM" id="MobiDB-lite"/>
    </source>
</evidence>
<proteinExistence type="predicted"/>
<feature type="non-terminal residue" evidence="2">
    <location>
        <position position="51"/>
    </location>
</feature>
<dbReference type="HOGENOM" id="CLU_3111902_0_0_1"/>
<dbReference type="EMBL" id="JH795866">
    <property type="protein sequence ID" value="EJU00752.1"/>
    <property type="molecule type" value="Genomic_DNA"/>
</dbReference>
<dbReference type="RefSeq" id="XP_040627649.1">
    <property type="nucleotide sequence ID" value="XM_040773096.1"/>
</dbReference>
<sequence>MGWGAQEVKGDSGTAKPTEVFIRRTRGLAHRPKASRLERGPKQSLMRAGTF</sequence>
<dbReference type="GeneID" id="63688158"/>
<reference evidence="2 3" key="1">
    <citation type="journal article" date="2012" name="Science">
        <title>The Paleozoic origin of enzymatic lignin decomposition reconstructed from 31 fungal genomes.</title>
        <authorList>
            <person name="Floudas D."/>
            <person name="Binder M."/>
            <person name="Riley R."/>
            <person name="Barry K."/>
            <person name="Blanchette R.A."/>
            <person name="Henrissat B."/>
            <person name="Martinez A.T."/>
            <person name="Otillar R."/>
            <person name="Spatafora J.W."/>
            <person name="Yadav J.S."/>
            <person name="Aerts A."/>
            <person name="Benoit I."/>
            <person name="Boyd A."/>
            <person name="Carlson A."/>
            <person name="Copeland A."/>
            <person name="Coutinho P.M."/>
            <person name="de Vries R.P."/>
            <person name="Ferreira P."/>
            <person name="Findley K."/>
            <person name="Foster B."/>
            <person name="Gaskell J."/>
            <person name="Glotzer D."/>
            <person name="Gorecki P."/>
            <person name="Heitman J."/>
            <person name="Hesse C."/>
            <person name="Hori C."/>
            <person name="Igarashi K."/>
            <person name="Jurgens J.A."/>
            <person name="Kallen N."/>
            <person name="Kersten P."/>
            <person name="Kohler A."/>
            <person name="Kuees U."/>
            <person name="Kumar T.K.A."/>
            <person name="Kuo A."/>
            <person name="LaButti K."/>
            <person name="Larrondo L.F."/>
            <person name="Lindquist E."/>
            <person name="Ling A."/>
            <person name="Lombard V."/>
            <person name="Lucas S."/>
            <person name="Lundell T."/>
            <person name="Martin R."/>
            <person name="McLaughlin D.J."/>
            <person name="Morgenstern I."/>
            <person name="Morin E."/>
            <person name="Murat C."/>
            <person name="Nagy L.G."/>
            <person name="Nolan M."/>
            <person name="Ohm R.A."/>
            <person name="Patyshakuliyeva A."/>
            <person name="Rokas A."/>
            <person name="Ruiz-Duenas F.J."/>
            <person name="Sabat G."/>
            <person name="Salamov A."/>
            <person name="Samejima M."/>
            <person name="Schmutz J."/>
            <person name="Slot J.C."/>
            <person name="St John F."/>
            <person name="Stenlid J."/>
            <person name="Sun H."/>
            <person name="Sun S."/>
            <person name="Syed K."/>
            <person name="Tsang A."/>
            <person name="Wiebenga A."/>
            <person name="Young D."/>
            <person name="Pisabarro A."/>
            <person name="Eastwood D.C."/>
            <person name="Martin F."/>
            <person name="Cullen D."/>
            <person name="Grigoriev I.V."/>
            <person name="Hibbett D.S."/>
        </authorList>
    </citation>
    <scope>NUCLEOTIDE SEQUENCE [LARGE SCALE GENOMIC DNA]</scope>
    <source>
        <strain evidence="2 3">DJM-731 SS1</strain>
    </source>
</reference>
<protein>
    <submittedName>
        <fullName evidence="2">Uncharacterized protein</fullName>
    </submittedName>
</protein>
<accession>M5G4J2</accession>
<name>M5G4J2_DACPD</name>
<gene>
    <name evidence="2" type="ORF">DACRYDRAFT_23098</name>
</gene>
<dbReference type="AlphaFoldDB" id="M5G4J2"/>
<feature type="compositionally biased region" description="Basic residues" evidence="1">
    <location>
        <begin position="23"/>
        <end position="34"/>
    </location>
</feature>
<evidence type="ECO:0000313" key="2">
    <source>
        <dbReference type="EMBL" id="EJU00752.1"/>
    </source>
</evidence>
<feature type="region of interest" description="Disordered" evidence="1">
    <location>
        <begin position="1"/>
        <end position="51"/>
    </location>
</feature>
<dbReference type="Proteomes" id="UP000030653">
    <property type="component" value="Unassembled WGS sequence"/>
</dbReference>
<keyword evidence="3" id="KW-1185">Reference proteome</keyword>
<evidence type="ECO:0000313" key="3">
    <source>
        <dbReference type="Proteomes" id="UP000030653"/>
    </source>
</evidence>